<dbReference type="GO" id="GO:1990414">
    <property type="term" value="P:replication-born double-strand break repair via sister chromatid exchange"/>
    <property type="evidence" value="ECO:0007669"/>
    <property type="project" value="TreeGrafter"/>
</dbReference>
<organism evidence="7 8">
    <name type="scientific">Meristemomyces frigidus</name>
    <dbReference type="NCBI Taxonomy" id="1508187"/>
    <lineage>
        <taxon>Eukaryota</taxon>
        <taxon>Fungi</taxon>
        <taxon>Dikarya</taxon>
        <taxon>Ascomycota</taxon>
        <taxon>Pezizomycotina</taxon>
        <taxon>Dothideomycetes</taxon>
        <taxon>Dothideomycetidae</taxon>
        <taxon>Mycosphaerellales</taxon>
        <taxon>Teratosphaeriaceae</taxon>
        <taxon>Meristemomyces</taxon>
    </lineage>
</organism>
<feature type="compositionally biased region" description="Low complexity" evidence="5">
    <location>
        <begin position="601"/>
        <end position="627"/>
    </location>
</feature>
<feature type="compositionally biased region" description="Polar residues" evidence="5">
    <location>
        <begin position="629"/>
        <end position="643"/>
    </location>
</feature>
<dbReference type="AlphaFoldDB" id="A0AAN7YSV1"/>
<evidence type="ECO:0000313" key="7">
    <source>
        <dbReference type="EMBL" id="KAK5115952.1"/>
    </source>
</evidence>
<dbReference type="GO" id="GO:0017136">
    <property type="term" value="F:histone deacetylase activity, NAD-dependent"/>
    <property type="evidence" value="ECO:0007669"/>
    <property type="project" value="TreeGrafter"/>
</dbReference>
<evidence type="ECO:0000313" key="8">
    <source>
        <dbReference type="Proteomes" id="UP001310890"/>
    </source>
</evidence>
<dbReference type="GO" id="GO:0000122">
    <property type="term" value="P:negative regulation of transcription by RNA polymerase II"/>
    <property type="evidence" value="ECO:0007669"/>
    <property type="project" value="TreeGrafter"/>
</dbReference>
<dbReference type="PANTHER" id="PTHR11085">
    <property type="entry name" value="NAD-DEPENDENT PROTEIN DEACYLASE SIRTUIN-5, MITOCHONDRIAL-RELATED"/>
    <property type="match status" value="1"/>
</dbReference>
<gene>
    <name evidence="7" type="ORF">LTR62_000408</name>
</gene>
<feature type="binding site" evidence="4">
    <location>
        <position position="270"/>
    </location>
    <ligand>
        <name>Zn(2+)</name>
        <dbReference type="ChEBI" id="CHEBI:29105"/>
    </ligand>
</feature>
<dbReference type="PANTHER" id="PTHR11085:SF15">
    <property type="entry name" value="NAD-DEPENDENT HISTONE DEACETYLASE HST4"/>
    <property type="match status" value="1"/>
</dbReference>
<evidence type="ECO:0000256" key="5">
    <source>
        <dbReference type="SAM" id="MobiDB-lite"/>
    </source>
</evidence>
<dbReference type="GO" id="GO:0031508">
    <property type="term" value="P:pericentric heterochromatin formation"/>
    <property type="evidence" value="ECO:0007669"/>
    <property type="project" value="TreeGrafter"/>
</dbReference>
<proteinExistence type="inferred from homology"/>
<evidence type="ECO:0000256" key="1">
    <source>
        <dbReference type="ARBA" id="ARBA00006924"/>
    </source>
</evidence>
<feature type="region of interest" description="Disordered" evidence="5">
    <location>
        <begin position="1"/>
        <end position="104"/>
    </location>
</feature>
<keyword evidence="4" id="KW-0479">Metal-binding</keyword>
<feature type="binding site" evidence="4">
    <location>
        <position position="292"/>
    </location>
    <ligand>
        <name>Zn(2+)</name>
        <dbReference type="ChEBI" id="CHEBI:29105"/>
    </ligand>
</feature>
<dbReference type="GO" id="GO:0046872">
    <property type="term" value="F:metal ion binding"/>
    <property type="evidence" value="ECO:0007669"/>
    <property type="project" value="UniProtKB-KW"/>
</dbReference>
<dbReference type="InterPro" id="IPR026590">
    <property type="entry name" value="Ssirtuin_cat_dom"/>
</dbReference>
<feature type="binding site" evidence="4">
    <location>
        <position position="273"/>
    </location>
    <ligand>
        <name>Zn(2+)</name>
        <dbReference type="ChEBI" id="CHEBI:29105"/>
    </ligand>
</feature>
<protein>
    <recommendedName>
        <fullName evidence="6">Deacetylase sirtuin-type domain-containing protein</fullName>
    </recommendedName>
</protein>
<feature type="compositionally biased region" description="Basic residues" evidence="5">
    <location>
        <begin position="576"/>
        <end position="585"/>
    </location>
</feature>
<dbReference type="EMBL" id="JAVRRL010000010">
    <property type="protein sequence ID" value="KAK5115952.1"/>
    <property type="molecule type" value="Genomic_DNA"/>
</dbReference>
<dbReference type="GO" id="GO:0006282">
    <property type="term" value="P:regulation of DNA repair"/>
    <property type="evidence" value="ECO:0007669"/>
    <property type="project" value="TreeGrafter"/>
</dbReference>
<keyword evidence="2" id="KW-0808">Transferase</keyword>
<evidence type="ECO:0000256" key="4">
    <source>
        <dbReference type="PROSITE-ProRule" id="PRU00236"/>
    </source>
</evidence>
<dbReference type="InterPro" id="IPR029035">
    <property type="entry name" value="DHS-like_NAD/FAD-binding_dom"/>
</dbReference>
<feature type="compositionally biased region" description="Polar residues" evidence="5">
    <location>
        <begin position="65"/>
        <end position="75"/>
    </location>
</feature>
<comment type="caution">
    <text evidence="7">The sequence shown here is derived from an EMBL/GenBank/DDBJ whole genome shotgun (WGS) entry which is preliminary data.</text>
</comment>
<reference evidence="7" key="1">
    <citation type="submission" date="2023-08" db="EMBL/GenBank/DDBJ databases">
        <title>Black Yeasts Isolated from many extreme environments.</title>
        <authorList>
            <person name="Coleine C."/>
            <person name="Stajich J.E."/>
            <person name="Selbmann L."/>
        </authorList>
    </citation>
    <scope>NUCLEOTIDE SEQUENCE</scope>
    <source>
        <strain evidence="7">CCFEE 5401</strain>
    </source>
</reference>
<feature type="compositionally biased region" description="Low complexity" evidence="5">
    <location>
        <begin position="1"/>
        <end position="36"/>
    </location>
</feature>
<dbReference type="InterPro" id="IPR003000">
    <property type="entry name" value="Sirtuin"/>
</dbReference>
<dbReference type="Proteomes" id="UP001310890">
    <property type="component" value="Unassembled WGS sequence"/>
</dbReference>
<evidence type="ECO:0000259" key="6">
    <source>
        <dbReference type="PROSITE" id="PS50305"/>
    </source>
</evidence>
<evidence type="ECO:0000256" key="2">
    <source>
        <dbReference type="ARBA" id="ARBA00022679"/>
    </source>
</evidence>
<dbReference type="InterPro" id="IPR050134">
    <property type="entry name" value="NAD-dep_sirtuin_deacylases"/>
</dbReference>
<dbReference type="Gene3D" id="3.40.50.1220">
    <property type="entry name" value="TPP-binding domain"/>
    <property type="match status" value="1"/>
</dbReference>
<comment type="similarity">
    <text evidence="1">Belongs to the sirtuin family. Class I subfamily.</text>
</comment>
<feature type="domain" description="Deacetylase sirtuin-type" evidence="6">
    <location>
        <begin position="116"/>
        <end position="421"/>
    </location>
</feature>
<evidence type="ECO:0000256" key="3">
    <source>
        <dbReference type="ARBA" id="ARBA00023027"/>
    </source>
</evidence>
<feature type="binding site" evidence="4">
    <location>
        <position position="295"/>
    </location>
    <ligand>
        <name>Zn(2+)</name>
        <dbReference type="ChEBI" id="CHEBI:29105"/>
    </ligand>
</feature>
<feature type="compositionally biased region" description="Polar residues" evidence="5">
    <location>
        <begin position="550"/>
        <end position="562"/>
    </location>
</feature>
<dbReference type="InterPro" id="IPR026591">
    <property type="entry name" value="Sirtuin_cat_small_dom_sf"/>
</dbReference>
<dbReference type="SUPFAM" id="SSF52467">
    <property type="entry name" value="DHS-like NAD/FAD-binding domain"/>
    <property type="match status" value="1"/>
</dbReference>
<dbReference type="Gene3D" id="3.30.1600.10">
    <property type="entry name" value="SIR2/SIRT2 'Small Domain"/>
    <property type="match status" value="1"/>
</dbReference>
<dbReference type="PROSITE" id="PS50305">
    <property type="entry name" value="SIRTUIN"/>
    <property type="match status" value="1"/>
</dbReference>
<dbReference type="GO" id="GO:0005634">
    <property type="term" value="C:nucleus"/>
    <property type="evidence" value="ECO:0007669"/>
    <property type="project" value="TreeGrafter"/>
</dbReference>
<keyword evidence="3" id="KW-0520">NAD</keyword>
<sequence length="670" mass="72391">MADAYASDLSSDLSSVPSSPTSLDAPSSPLSVLSNSPEPPDYLELAIMASKLRPAAAYPSPPASQQTSEHGTPTPTADGMDSGIEENSRPAKRRRISKDPKGRTTEYLDMRAKKFSHEQQDNLDLVLDVIHKRQKIVVIAGAGMSKSAGVPDFRSKEGLFCTLKKEHNLKGSGQHLFDASVYKDDASTTQFHSMISQMARLTKDAKPTPFHHMCATIAQEGRLMRLYSQNVDGLETNMEPLRTRTPLTKDENGKWPRSVQLHGGLDKMVCTKCHEVSEMDASLFAGSDAPLCPVCADLDNTRTSIAGKRSHGVGRLRPRMVLYHESGPDEAAIGAVSVEDLRRRPDAVVVVGTTLKVKGLQRLVKEMCGVVRNRKDGGLAIWINPDPPPAAGGFRDCFDIIVQGTCDEVAEKAAMRRWNEPVVVDDYSEVSDEDAVKAVAKKAKVVIQESEKTTADPLSLPTAQHLNNSFPPPLTMSTPHRPAMPRPMDWSPISSRGSPVLPSIESLLLDGENIMVSDGPYTPTPDGFVHRTPSKKAPTAFEQLKGIGNSKKTAVTKNSISRTMDKKIAANNLKGTKPKSAKSSKSKPQQSAKLTNAFAQSKSSATTGKSSAAKKGSFPSPAKSPSKLRQVSNVSGYEPTTPTKTKDAHVHVPAVRSPFPGLLKRKAVDT</sequence>
<dbReference type="GO" id="GO:0031934">
    <property type="term" value="C:mating-type region heterochromatin"/>
    <property type="evidence" value="ECO:0007669"/>
    <property type="project" value="TreeGrafter"/>
</dbReference>
<keyword evidence="4" id="KW-0862">Zinc</keyword>
<dbReference type="Pfam" id="PF02146">
    <property type="entry name" value="SIR2"/>
    <property type="match status" value="1"/>
</dbReference>
<dbReference type="GO" id="GO:0070403">
    <property type="term" value="F:NAD+ binding"/>
    <property type="evidence" value="ECO:0007669"/>
    <property type="project" value="InterPro"/>
</dbReference>
<feature type="active site" description="Proton acceptor" evidence="4">
    <location>
        <position position="262"/>
    </location>
</feature>
<accession>A0AAN7YSV1</accession>
<name>A0AAN7YSV1_9PEZI</name>
<feature type="region of interest" description="Disordered" evidence="5">
    <location>
        <begin position="545"/>
        <end position="670"/>
    </location>
</feature>